<gene>
    <name evidence="1" type="ORF">ABNW52_03350</name>
</gene>
<dbReference type="Proteomes" id="UP001433638">
    <property type="component" value="Unassembled WGS sequence"/>
</dbReference>
<keyword evidence="2" id="KW-1185">Reference proteome</keyword>
<evidence type="ECO:0000313" key="1">
    <source>
        <dbReference type="EMBL" id="MEQ6289642.1"/>
    </source>
</evidence>
<evidence type="ECO:0000313" key="2">
    <source>
        <dbReference type="Proteomes" id="UP001433638"/>
    </source>
</evidence>
<name>A0ABV1M092_9NEIS</name>
<protein>
    <submittedName>
        <fullName evidence="1">Uncharacterized protein</fullName>
    </submittedName>
</protein>
<reference evidence="1" key="1">
    <citation type="submission" date="2024-06" db="EMBL/GenBank/DDBJ databases">
        <title>Genome sequence of Vogesella sp. MAHUQ-64.</title>
        <authorList>
            <person name="Huq M.A."/>
        </authorList>
    </citation>
    <scope>NUCLEOTIDE SEQUENCE</scope>
    <source>
        <strain evidence="1">MAHUQ-64</strain>
    </source>
</reference>
<sequence length="246" mass="28068">MKELLFKKKEELIFDVKLQFSEMAKSLDVIRGNGGKNTADIDVKIDQAWKAFYQQVEDFLSTSYFVDEDDVVMEEVSDSADNEVYIPSIIGQDAYDFLFSALRCCLQIGKINSALFKEEVVLSDWIDKLAAGYRQLGKASAYGDAFYFKAQDTFRASKGGAVKNEKSNEDREILAIEVRRHILVVKSSKGRMSQSSFVNLIFADMRIFVDKNGLKCSDSTLEKRLKYIIKEDDEAKDLFNKYIAKQ</sequence>
<organism evidence="1 2">
    <name type="scientific">Vogesella oryzagri</name>
    <dbReference type="NCBI Taxonomy" id="3160864"/>
    <lineage>
        <taxon>Bacteria</taxon>
        <taxon>Pseudomonadati</taxon>
        <taxon>Pseudomonadota</taxon>
        <taxon>Betaproteobacteria</taxon>
        <taxon>Neisseriales</taxon>
        <taxon>Chromobacteriaceae</taxon>
        <taxon>Vogesella</taxon>
    </lineage>
</organism>
<dbReference type="EMBL" id="JBEFLD010000002">
    <property type="protein sequence ID" value="MEQ6289642.1"/>
    <property type="molecule type" value="Genomic_DNA"/>
</dbReference>
<dbReference type="RefSeq" id="WP_349583988.1">
    <property type="nucleotide sequence ID" value="NZ_JBEFLD010000002.1"/>
</dbReference>
<accession>A0ABV1M092</accession>
<comment type="caution">
    <text evidence="1">The sequence shown here is derived from an EMBL/GenBank/DDBJ whole genome shotgun (WGS) entry which is preliminary data.</text>
</comment>
<proteinExistence type="predicted"/>